<evidence type="ECO:0000256" key="1">
    <source>
        <dbReference type="SAM" id="MobiDB-lite"/>
    </source>
</evidence>
<accession>A0A7R9HFH7</accession>
<feature type="region of interest" description="Disordered" evidence="1">
    <location>
        <begin position="1"/>
        <end position="21"/>
    </location>
</feature>
<organism evidence="2">
    <name type="scientific">Timema poppense</name>
    <name type="common">Walking stick</name>
    <dbReference type="NCBI Taxonomy" id="170557"/>
    <lineage>
        <taxon>Eukaryota</taxon>
        <taxon>Metazoa</taxon>
        <taxon>Ecdysozoa</taxon>
        <taxon>Arthropoda</taxon>
        <taxon>Hexapoda</taxon>
        <taxon>Insecta</taxon>
        <taxon>Pterygota</taxon>
        <taxon>Neoptera</taxon>
        <taxon>Polyneoptera</taxon>
        <taxon>Phasmatodea</taxon>
        <taxon>Timematodea</taxon>
        <taxon>Timematoidea</taxon>
        <taxon>Timematidae</taxon>
        <taxon>Timema</taxon>
    </lineage>
</organism>
<dbReference type="AlphaFoldDB" id="A0A7R9HFH7"/>
<protein>
    <submittedName>
        <fullName evidence="2">Uncharacterized protein</fullName>
    </submittedName>
</protein>
<proteinExistence type="predicted"/>
<feature type="compositionally biased region" description="Basic and acidic residues" evidence="1">
    <location>
        <begin position="1"/>
        <end position="12"/>
    </location>
</feature>
<sequence length="67" mass="7912">MAPQKFKDERRYVKSKRNKHSKAMKRFYEEIRRAQTANNDDGQVDCSSSCTTFTNTEDLTFKPMKSE</sequence>
<dbReference type="EMBL" id="OD025038">
    <property type="protein sequence ID" value="CAD7419938.1"/>
    <property type="molecule type" value="Genomic_DNA"/>
</dbReference>
<name>A0A7R9HFH7_TIMPO</name>
<reference evidence="2" key="1">
    <citation type="submission" date="2020-11" db="EMBL/GenBank/DDBJ databases">
        <authorList>
            <person name="Tran Van P."/>
        </authorList>
    </citation>
    <scope>NUCLEOTIDE SEQUENCE</scope>
</reference>
<gene>
    <name evidence="2" type="ORF">TPSB3V08_LOCUS13353</name>
</gene>
<evidence type="ECO:0000313" key="2">
    <source>
        <dbReference type="EMBL" id="CAD7419938.1"/>
    </source>
</evidence>